<evidence type="ECO:0000313" key="8">
    <source>
        <dbReference type="Proteomes" id="UP000655366"/>
    </source>
</evidence>
<dbReference type="GO" id="GO:0004805">
    <property type="term" value="F:trehalose-phosphatase activity"/>
    <property type="evidence" value="ECO:0007669"/>
    <property type="project" value="UniProtKB-EC"/>
</dbReference>
<comment type="caution">
    <text evidence="7">The sequence shown here is derived from an EMBL/GenBank/DDBJ whole genome shotgun (WGS) entry which is preliminary data.</text>
</comment>
<sequence>MTADPAGLPADLIAAVERLCRTPRLLVAMDFDGTMAPLVPLAGDARPLPAAADAFAALAQLPGTTTALISGRALASLRRVASPPREALLIGSHGAEVWLGPDARPLTLTEDQARLLGQASALLRDIAGEHPGTLLEEKPAGIVLHTRMATDAVAAAAVEQAHLALDALPGVYLSAGKRVLEVSVVRADKGQGLRTLRDAVHATAVLFAGDDVTDEHGFSALGPEDVGVKVGSGQTAALFRIDSPEAVGPLLELVLDSRRTRG</sequence>
<dbReference type="PANTHER" id="PTHR43768:SF3">
    <property type="entry name" value="TREHALOSE 6-PHOSPHATE PHOSPHATASE"/>
    <property type="match status" value="1"/>
</dbReference>
<dbReference type="Gene3D" id="3.40.50.1000">
    <property type="entry name" value="HAD superfamily/HAD-like"/>
    <property type="match status" value="1"/>
</dbReference>
<dbReference type="RefSeq" id="WP_196398474.1">
    <property type="nucleotide sequence ID" value="NZ_JADNYM010000032.1"/>
</dbReference>
<proteinExistence type="inferred from homology"/>
<gene>
    <name evidence="7" type="primary">otsB</name>
    <name evidence="7" type="ORF">IV500_19465</name>
</gene>
<dbReference type="InterPro" id="IPR036412">
    <property type="entry name" value="HAD-like_sf"/>
</dbReference>
<accession>A0A931CSC1</accession>
<dbReference type="SUPFAM" id="SSF56784">
    <property type="entry name" value="HAD-like"/>
    <property type="match status" value="1"/>
</dbReference>
<dbReference type="NCBIfam" id="TIGR00685">
    <property type="entry name" value="T6PP"/>
    <property type="match status" value="1"/>
</dbReference>
<dbReference type="InterPro" id="IPR023214">
    <property type="entry name" value="HAD_sf"/>
</dbReference>
<comment type="function">
    <text evidence="5 6">Removes the phosphate from trehalose 6-phosphate to produce free trehalose.</text>
</comment>
<evidence type="ECO:0000313" key="7">
    <source>
        <dbReference type="EMBL" id="MBG0741545.1"/>
    </source>
</evidence>
<comment type="similarity">
    <text evidence="3 6">Belongs to the trehalose phosphatase family.</text>
</comment>
<dbReference type="EMBL" id="JADNYM010000032">
    <property type="protein sequence ID" value="MBG0741545.1"/>
    <property type="molecule type" value="Genomic_DNA"/>
</dbReference>
<evidence type="ECO:0000256" key="6">
    <source>
        <dbReference type="RuleBase" id="RU361117"/>
    </source>
</evidence>
<dbReference type="GO" id="GO:0005992">
    <property type="term" value="P:trehalose biosynthetic process"/>
    <property type="evidence" value="ECO:0007669"/>
    <property type="project" value="InterPro"/>
</dbReference>
<comment type="catalytic activity">
    <reaction evidence="1 6">
        <text>alpha,alpha-trehalose 6-phosphate + H2O = alpha,alpha-trehalose + phosphate</text>
        <dbReference type="Rhea" id="RHEA:23420"/>
        <dbReference type="ChEBI" id="CHEBI:15377"/>
        <dbReference type="ChEBI" id="CHEBI:16551"/>
        <dbReference type="ChEBI" id="CHEBI:43474"/>
        <dbReference type="ChEBI" id="CHEBI:58429"/>
        <dbReference type="EC" id="3.1.3.12"/>
    </reaction>
</comment>
<dbReference type="EC" id="3.1.3.12" evidence="6"/>
<dbReference type="Gene3D" id="3.30.70.1020">
    <property type="entry name" value="Trehalose-6-phosphate phosphatase related protein, domain 2"/>
    <property type="match status" value="1"/>
</dbReference>
<keyword evidence="6" id="KW-0460">Magnesium</keyword>
<evidence type="ECO:0000256" key="1">
    <source>
        <dbReference type="ARBA" id="ARBA00000500"/>
    </source>
</evidence>
<comment type="pathway">
    <text evidence="2 6">Glycan biosynthesis; trehalose biosynthesis.</text>
</comment>
<dbReference type="Proteomes" id="UP000655366">
    <property type="component" value="Unassembled WGS sequence"/>
</dbReference>
<evidence type="ECO:0000256" key="4">
    <source>
        <dbReference type="ARBA" id="ARBA00022801"/>
    </source>
</evidence>
<dbReference type="InterPro" id="IPR044651">
    <property type="entry name" value="OTSB-like"/>
</dbReference>
<keyword evidence="8" id="KW-1185">Reference proteome</keyword>
<dbReference type="AlphaFoldDB" id="A0A931CSC1"/>
<name>A0A931CSC1_9MICC</name>
<dbReference type="InterPro" id="IPR006379">
    <property type="entry name" value="HAD-SF_hydro_IIB"/>
</dbReference>
<evidence type="ECO:0000256" key="2">
    <source>
        <dbReference type="ARBA" id="ARBA00005199"/>
    </source>
</evidence>
<protein>
    <recommendedName>
        <fullName evidence="6">Trehalose 6-phosphate phosphatase</fullName>
        <ecNumber evidence="6">3.1.3.12</ecNumber>
    </recommendedName>
</protein>
<dbReference type="NCBIfam" id="TIGR01484">
    <property type="entry name" value="HAD-SF-IIB"/>
    <property type="match status" value="1"/>
</dbReference>
<dbReference type="InterPro" id="IPR003337">
    <property type="entry name" value="Trehalose_PPase"/>
</dbReference>
<dbReference type="GO" id="GO:0046872">
    <property type="term" value="F:metal ion binding"/>
    <property type="evidence" value="ECO:0007669"/>
    <property type="project" value="UniProtKB-KW"/>
</dbReference>
<dbReference type="PANTHER" id="PTHR43768">
    <property type="entry name" value="TREHALOSE 6-PHOSPHATE PHOSPHATASE"/>
    <property type="match status" value="1"/>
</dbReference>
<comment type="cofactor">
    <cofactor evidence="6">
        <name>Mg(2+)</name>
        <dbReference type="ChEBI" id="CHEBI:18420"/>
    </cofactor>
</comment>
<keyword evidence="6" id="KW-0479">Metal-binding</keyword>
<keyword evidence="4 6" id="KW-0378">Hydrolase</keyword>
<organism evidence="7 8">
    <name type="scientific">Arthrobacter terrae</name>
    <dbReference type="NCBI Taxonomy" id="2935737"/>
    <lineage>
        <taxon>Bacteria</taxon>
        <taxon>Bacillati</taxon>
        <taxon>Actinomycetota</taxon>
        <taxon>Actinomycetes</taxon>
        <taxon>Micrococcales</taxon>
        <taxon>Micrococcaceae</taxon>
        <taxon>Arthrobacter</taxon>
    </lineage>
</organism>
<reference evidence="7 8" key="1">
    <citation type="submission" date="2020-11" db="EMBL/GenBank/DDBJ databases">
        <title>Arthrobacter antarcticus sp. nov., isolated from Antarctic Soil.</title>
        <authorList>
            <person name="Li J."/>
        </authorList>
    </citation>
    <scope>NUCLEOTIDE SEQUENCE [LARGE SCALE GENOMIC DNA]</scope>
    <source>
        <strain evidence="7 8">Z1-20</strain>
    </source>
</reference>
<evidence type="ECO:0000256" key="3">
    <source>
        <dbReference type="ARBA" id="ARBA00008770"/>
    </source>
</evidence>
<evidence type="ECO:0000256" key="5">
    <source>
        <dbReference type="ARBA" id="ARBA00024179"/>
    </source>
</evidence>
<dbReference type="Pfam" id="PF02358">
    <property type="entry name" value="Trehalose_PPase"/>
    <property type="match status" value="1"/>
</dbReference>